<dbReference type="EC" id="3.1.3.16" evidence="3"/>
<dbReference type="SMART" id="SM00332">
    <property type="entry name" value="PP2Cc"/>
    <property type="match status" value="1"/>
</dbReference>
<organism evidence="11 12">
    <name type="scientific">Genlisea aurea</name>
    <dbReference type="NCBI Taxonomy" id="192259"/>
    <lineage>
        <taxon>Eukaryota</taxon>
        <taxon>Viridiplantae</taxon>
        <taxon>Streptophyta</taxon>
        <taxon>Embryophyta</taxon>
        <taxon>Tracheophyta</taxon>
        <taxon>Spermatophyta</taxon>
        <taxon>Magnoliopsida</taxon>
        <taxon>eudicotyledons</taxon>
        <taxon>Gunneridae</taxon>
        <taxon>Pentapetalae</taxon>
        <taxon>asterids</taxon>
        <taxon>lamiids</taxon>
        <taxon>Lamiales</taxon>
        <taxon>Lentibulariaceae</taxon>
        <taxon>Genlisea</taxon>
    </lineage>
</organism>
<dbReference type="SUPFAM" id="SSF81606">
    <property type="entry name" value="PP2C-like"/>
    <property type="match status" value="1"/>
</dbReference>
<dbReference type="PANTHER" id="PTHR13832:SF667">
    <property type="entry name" value="PROTEIN PHOSPHATASE 2C 14-RELATED"/>
    <property type="match status" value="1"/>
</dbReference>
<evidence type="ECO:0000256" key="3">
    <source>
        <dbReference type="ARBA" id="ARBA00013081"/>
    </source>
</evidence>
<dbReference type="CDD" id="cd00143">
    <property type="entry name" value="PP2Cc"/>
    <property type="match status" value="1"/>
</dbReference>
<keyword evidence="6" id="KW-0460">Magnesium</keyword>
<keyword evidence="8" id="KW-0464">Manganese</keyword>
<proteinExistence type="inferred from homology"/>
<feature type="non-terminal residue" evidence="11">
    <location>
        <position position="1"/>
    </location>
</feature>
<sequence>CSLKRKRPPRIEIPNVLREIPCSGSDRNDGVSSSAGSGFAALSLKGKKKFMEDAHRAYRFDDEKVFFFGVYDGHGGSKAAEFASENLHVRIMEQISKNNRSKEAAVAMGYLKTDEEFLKQGIGSGACCVTALIHGRNSMVVSNLGDCRAVLCRNGAAEPLTSDHCPSRDDERRRIEDQGGYVEFHRGMWRTHGSLAVSRSIGDSHLKEWGVIAVPDSKLVELNPETEYLLLASDGLWKHVGDQEAVDVV</sequence>
<accession>S8DCY3</accession>
<gene>
    <name evidence="11" type="ORF">M569_17598</name>
</gene>
<feature type="non-terminal residue" evidence="11">
    <location>
        <position position="249"/>
    </location>
</feature>
<comment type="caution">
    <text evidence="11">The sequence shown here is derived from an EMBL/GenBank/DDBJ whole genome shotgun (WGS) entry which is preliminary data.</text>
</comment>
<evidence type="ECO:0000313" key="11">
    <source>
        <dbReference type="EMBL" id="EPS57222.1"/>
    </source>
</evidence>
<feature type="domain" description="PPM-type phosphatase" evidence="10">
    <location>
        <begin position="36"/>
        <end position="249"/>
    </location>
</feature>
<dbReference type="InterPro" id="IPR001932">
    <property type="entry name" value="PPM-type_phosphatase-like_dom"/>
</dbReference>
<dbReference type="Gene3D" id="3.60.40.10">
    <property type="entry name" value="PPM-type phosphatase domain"/>
    <property type="match status" value="1"/>
</dbReference>
<comment type="cofactor">
    <cofactor evidence="2">
        <name>Mg(2+)</name>
        <dbReference type="ChEBI" id="CHEBI:18420"/>
    </cofactor>
</comment>
<evidence type="ECO:0000256" key="9">
    <source>
        <dbReference type="RuleBase" id="RU003465"/>
    </source>
</evidence>
<evidence type="ECO:0000256" key="2">
    <source>
        <dbReference type="ARBA" id="ARBA00001946"/>
    </source>
</evidence>
<dbReference type="OrthoDB" id="10264738at2759"/>
<evidence type="ECO:0000256" key="1">
    <source>
        <dbReference type="ARBA" id="ARBA00001936"/>
    </source>
</evidence>
<dbReference type="PROSITE" id="PS51746">
    <property type="entry name" value="PPM_2"/>
    <property type="match status" value="1"/>
</dbReference>
<dbReference type="GO" id="GO:0046872">
    <property type="term" value="F:metal ion binding"/>
    <property type="evidence" value="ECO:0007669"/>
    <property type="project" value="UniProtKB-KW"/>
</dbReference>
<evidence type="ECO:0000256" key="5">
    <source>
        <dbReference type="ARBA" id="ARBA00022801"/>
    </source>
</evidence>
<evidence type="ECO:0000256" key="7">
    <source>
        <dbReference type="ARBA" id="ARBA00022912"/>
    </source>
</evidence>
<evidence type="ECO:0000259" key="10">
    <source>
        <dbReference type="PROSITE" id="PS51746"/>
    </source>
</evidence>
<evidence type="ECO:0000256" key="8">
    <source>
        <dbReference type="ARBA" id="ARBA00023211"/>
    </source>
</evidence>
<comment type="similarity">
    <text evidence="9">Belongs to the PP2C family.</text>
</comment>
<dbReference type="GO" id="GO:0004722">
    <property type="term" value="F:protein serine/threonine phosphatase activity"/>
    <property type="evidence" value="ECO:0007669"/>
    <property type="project" value="UniProtKB-EC"/>
</dbReference>
<dbReference type="PROSITE" id="PS01032">
    <property type="entry name" value="PPM_1"/>
    <property type="match status" value="1"/>
</dbReference>
<dbReference type="Proteomes" id="UP000015453">
    <property type="component" value="Unassembled WGS sequence"/>
</dbReference>
<evidence type="ECO:0000256" key="4">
    <source>
        <dbReference type="ARBA" id="ARBA00022723"/>
    </source>
</evidence>
<dbReference type="AlphaFoldDB" id="S8DCY3"/>
<dbReference type="Pfam" id="PF00481">
    <property type="entry name" value="PP2C"/>
    <property type="match status" value="1"/>
</dbReference>
<reference evidence="11 12" key="1">
    <citation type="journal article" date="2013" name="BMC Genomics">
        <title>The miniature genome of a carnivorous plant Genlisea aurea contains a low number of genes and short non-coding sequences.</title>
        <authorList>
            <person name="Leushkin E.V."/>
            <person name="Sutormin R.A."/>
            <person name="Nabieva E.R."/>
            <person name="Penin A.A."/>
            <person name="Kondrashov A.S."/>
            <person name="Logacheva M.D."/>
        </authorList>
    </citation>
    <scope>NUCLEOTIDE SEQUENCE [LARGE SCALE GENOMIC DNA]</scope>
</reference>
<dbReference type="EMBL" id="AUSU01010483">
    <property type="protein sequence ID" value="EPS57222.1"/>
    <property type="molecule type" value="Genomic_DNA"/>
</dbReference>
<comment type="cofactor">
    <cofactor evidence="1">
        <name>Mn(2+)</name>
        <dbReference type="ChEBI" id="CHEBI:29035"/>
    </cofactor>
</comment>
<evidence type="ECO:0000313" key="12">
    <source>
        <dbReference type="Proteomes" id="UP000015453"/>
    </source>
</evidence>
<keyword evidence="4" id="KW-0479">Metal-binding</keyword>
<keyword evidence="12" id="KW-1185">Reference proteome</keyword>
<evidence type="ECO:0000256" key="6">
    <source>
        <dbReference type="ARBA" id="ARBA00022842"/>
    </source>
</evidence>
<keyword evidence="5 9" id="KW-0378">Hydrolase</keyword>
<dbReference type="InterPro" id="IPR015655">
    <property type="entry name" value="PP2C"/>
</dbReference>
<keyword evidence="7 9" id="KW-0904">Protein phosphatase</keyword>
<dbReference type="InterPro" id="IPR000222">
    <property type="entry name" value="PP2C_BS"/>
</dbReference>
<protein>
    <recommendedName>
        <fullName evidence="3">protein-serine/threonine phosphatase</fullName>
        <ecNumber evidence="3">3.1.3.16</ecNumber>
    </recommendedName>
</protein>
<dbReference type="PANTHER" id="PTHR13832">
    <property type="entry name" value="PROTEIN PHOSPHATASE 2C"/>
    <property type="match status" value="1"/>
</dbReference>
<name>S8DCY3_9LAMI</name>
<dbReference type="InterPro" id="IPR036457">
    <property type="entry name" value="PPM-type-like_dom_sf"/>
</dbReference>